<evidence type="ECO:0000313" key="11">
    <source>
        <dbReference type="EMBL" id="CCV66070.1"/>
    </source>
</evidence>
<evidence type="ECO:0000313" key="12">
    <source>
        <dbReference type="Proteomes" id="UP000032737"/>
    </source>
</evidence>
<evidence type="ECO:0000256" key="8">
    <source>
        <dbReference type="ARBA" id="ARBA00047848"/>
    </source>
</evidence>
<accession>U4KP12</accession>
<dbReference type="Pfam" id="PF00800">
    <property type="entry name" value="PDT"/>
    <property type="match status" value="1"/>
</dbReference>
<organism evidence="11 12">
    <name type="scientific">Acholeplasma brassicae</name>
    <dbReference type="NCBI Taxonomy" id="61635"/>
    <lineage>
        <taxon>Bacteria</taxon>
        <taxon>Bacillati</taxon>
        <taxon>Mycoplasmatota</taxon>
        <taxon>Mollicutes</taxon>
        <taxon>Acholeplasmatales</taxon>
        <taxon>Acholeplasmataceae</taxon>
        <taxon>Acholeplasma</taxon>
    </lineage>
</organism>
<evidence type="ECO:0000256" key="4">
    <source>
        <dbReference type="ARBA" id="ARBA00022605"/>
    </source>
</evidence>
<dbReference type="PANTHER" id="PTHR21022:SF19">
    <property type="entry name" value="PREPHENATE DEHYDRATASE-RELATED"/>
    <property type="match status" value="1"/>
</dbReference>
<dbReference type="GO" id="GO:0004664">
    <property type="term" value="F:prephenate dehydratase activity"/>
    <property type="evidence" value="ECO:0007669"/>
    <property type="project" value="UniProtKB-EC"/>
</dbReference>
<dbReference type="PANTHER" id="PTHR21022">
    <property type="entry name" value="PREPHENATE DEHYDRATASE P PROTEIN"/>
    <property type="match status" value="1"/>
</dbReference>
<dbReference type="InterPro" id="IPR002912">
    <property type="entry name" value="ACT_dom"/>
</dbReference>
<keyword evidence="7" id="KW-0456">Lyase</keyword>
<reference evidence="11 12" key="1">
    <citation type="journal article" date="2013" name="J. Mol. Microbiol. Biotechnol.">
        <title>Analysis of the Complete Genomes of Acholeplasma brassicae , A. palmae and A. laidlawii and Their Comparison to the Obligate Parasites from ' Candidatus Phytoplasma'.</title>
        <authorList>
            <person name="Kube M."/>
            <person name="Siewert C."/>
            <person name="Migdoll A.M."/>
            <person name="Duduk B."/>
            <person name="Holz S."/>
            <person name="Rabus R."/>
            <person name="Seemuller E."/>
            <person name="Mitrovic J."/>
            <person name="Muller I."/>
            <person name="Buttner C."/>
            <person name="Reinhardt R."/>
        </authorList>
    </citation>
    <scope>NUCLEOTIDE SEQUENCE [LARGE SCALE GENOMIC DNA]</scope>
    <source>
        <strain evidence="12">0502</strain>
    </source>
</reference>
<keyword evidence="4" id="KW-0028">Amino-acid biosynthesis</keyword>
<evidence type="ECO:0000256" key="1">
    <source>
        <dbReference type="ARBA" id="ARBA00004741"/>
    </source>
</evidence>
<dbReference type="Pfam" id="PF01842">
    <property type="entry name" value="ACT"/>
    <property type="match status" value="1"/>
</dbReference>
<dbReference type="UniPathway" id="UPA00121">
    <property type="reaction ID" value="UER00345"/>
</dbReference>
<proteinExistence type="predicted"/>
<keyword evidence="12" id="KW-1185">Reference proteome</keyword>
<dbReference type="Proteomes" id="UP000032737">
    <property type="component" value="Chromosome"/>
</dbReference>
<name>U4KP12_9MOLU</name>
<dbReference type="GO" id="GO:0005737">
    <property type="term" value="C:cytoplasm"/>
    <property type="evidence" value="ECO:0007669"/>
    <property type="project" value="TreeGrafter"/>
</dbReference>
<feature type="domain" description="ACT" evidence="10">
    <location>
        <begin position="193"/>
        <end position="269"/>
    </location>
</feature>
<dbReference type="CDD" id="cd04905">
    <property type="entry name" value="ACT_CM-PDT"/>
    <property type="match status" value="1"/>
</dbReference>
<dbReference type="SUPFAM" id="SSF55021">
    <property type="entry name" value="ACT-like"/>
    <property type="match status" value="1"/>
</dbReference>
<evidence type="ECO:0000259" key="9">
    <source>
        <dbReference type="PROSITE" id="PS51171"/>
    </source>
</evidence>
<dbReference type="EMBL" id="FO681348">
    <property type="protein sequence ID" value="CCV66070.1"/>
    <property type="molecule type" value="Genomic_DNA"/>
</dbReference>
<comment type="catalytic activity">
    <reaction evidence="8">
        <text>prephenate + H(+) = 3-phenylpyruvate + CO2 + H2O</text>
        <dbReference type="Rhea" id="RHEA:21648"/>
        <dbReference type="ChEBI" id="CHEBI:15377"/>
        <dbReference type="ChEBI" id="CHEBI:15378"/>
        <dbReference type="ChEBI" id="CHEBI:16526"/>
        <dbReference type="ChEBI" id="CHEBI:18005"/>
        <dbReference type="ChEBI" id="CHEBI:29934"/>
        <dbReference type="EC" id="4.2.1.51"/>
    </reaction>
</comment>
<dbReference type="PROSITE" id="PS51671">
    <property type="entry name" value="ACT"/>
    <property type="match status" value="1"/>
</dbReference>
<keyword evidence="5" id="KW-0057">Aromatic amino acid biosynthesis</keyword>
<dbReference type="KEGG" id="abra:BN85310490"/>
<feature type="domain" description="Prephenate dehydratase" evidence="9">
    <location>
        <begin position="3"/>
        <end position="176"/>
    </location>
</feature>
<dbReference type="InterPro" id="IPR045865">
    <property type="entry name" value="ACT-like_dom_sf"/>
</dbReference>
<comment type="pathway">
    <text evidence="1">Amino-acid biosynthesis; L-phenylalanine biosynthesis; phenylpyruvate from prephenate: step 1/1.</text>
</comment>
<dbReference type="Gene3D" id="3.30.70.260">
    <property type="match status" value="1"/>
</dbReference>
<evidence type="ECO:0000256" key="6">
    <source>
        <dbReference type="ARBA" id="ARBA00023222"/>
    </source>
</evidence>
<dbReference type="Gene3D" id="3.40.190.10">
    <property type="entry name" value="Periplasmic binding protein-like II"/>
    <property type="match status" value="2"/>
</dbReference>
<dbReference type="OrthoDB" id="9808041at2"/>
<dbReference type="AlphaFoldDB" id="U4KP12"/>
<dbReference type="EC" id="4.2.1.51" evidence="2"/>
<dbReference type="STRING" id="61635.BN85310490"/>
<protein>
    <recommendedName>
        <fullName evidence="3">Prephenate dehydratase</fullName>
        <ecNumber evidence="2">4.2.1.51</ecNumber>
    </recommendedName>
</protein>
<dbReference type="PROSITE" id="PS51171">
    <property type="entry name" value="PREPHENATE_DEHYDR_3"/>
    <property type="match status" value="1"/>
</dbReference>
<evidence type="ECO:0000256" key="2">
    <source>
        <dbReference type="ARBA" id="ARBA00013147"/>
    </source>
</evidence>
<evidence type="ECO:0000256" key="7">
    <source>
        <dbReference type="ARBA" id="ARBA00023239"/>
    </source>
</evidence>
<dbReference type="SUPFAM" id="SSF53850">
    <property type="entry name" value="Periplasmic binding protein-like II"/>
    <property type="match status" value="1"/>
</dbReference>
<dbReference type="RefSeq" id="WP_030004932.1">
    <property type="nucleotide sequence ID" value="NC_022549.1"/>
</dbReference>
<dbReference type="GO" id="GO:0009094">
    <property type="term" value="P:L-phenylalanine biosynthetic process"/>
    <property type="evidence" value="ECO:0007669"/>
    <property type="project" value="UniProtKB-UniPathway"/>
</dbReference>
<dbReference type="HOGENOM" id="CLU_035008_0_2_14"/>
<evidence type="ECO:0000256" key="3">
    <source>
        <dbReference type="ARBA" id="ARBA00021872"/>
    </source>
</evidence>
<keyword evidence="6" id="KW-0584">Phenylalanine biosynthesis</keyword>
<evidence type="ECO:0000259" key="10">
    <source>
        <dbReference type="PROSITE" id="PS51671"/>
    </source>
</evidence>
<evidence type="ECO:0000256" key="5">
    <source>
        <dbReference type="ARBA" id="ARBA00023141"/>
    </source>
</evidence>
<gene>
    <name evidence="11" type="primary">pheA</name>
    <name evidence="11" type="ORF">BN85310490</name>
</gene>
<dbReference type="InterPro" id="IPR001086">
    <property type="entry name" value="Preph_deHydtase"/>
</dbReference>
<sequence>MPTIAILGKKDTYSEQAASRFIKKQGSDFEKVYYKTTKEVVKSLDEGITYAVLPFENTLEGYVNQHMDLLIEQDIEIINEVTLDIQFNYVKRVDKPRRVYVQYVAKNQCLNLIESLNDTEIITTESNSESYEKMLQDEDSASIIPSHLTVNNKHWMIKKDISDTHSNHTRFLILTKRRDNPVYDLYQTLKVTLLINVGKDKPGLLYEILKEFAKRDMSLISIMSRPTKNQIGTYHFFIELYLTNELTNELQKINEIERLFQLKILGIYKKIEE</sequence>